<dbReference type="NCBIfam" id="TIGR01560">
    <property type="entry name" value="put_DNA_pack"/>
    <property type="match status" value="1"/>
</dbReference>
<dbReference type="PATRIC" id="fig|1423769.4.peg.10"/>
<protein>
    <recommendedName>
        <fullName evidence="3">DNA packaging protein</fullName>
    </recommendedName>
</protein>
<dbReference type="CDD" id="cd08054">
    <property type="entry name" value="gp6"/>
    <property type="match status" value="1"/>
</dbReference>
<proteinExistence type="predicted"/>
<dbReference type="Proteomes" id="UP000051790">
    <property type="component" value="Unassembled WGS sequence"/>
</dbReference>
<dbReference type="RefSeq" id="WP_054717952.1">
    <property type="nucleotide sequence ID" value="NZ_AZEU01000071.1"/>
</dbReference>
<gene>
    <name evidence="1" type="ORF">FD01_GL000007</name>
</gene>
<accession>A0A0R1R096</accession>
<name>A0A0R1R096_9LACO</name>
<dbReference type="EMBL" id="AZEU01000071">
    <property type="protein sequence ID" value="KRL49977.1"/>
    <property type="molecule type" value="Genomic_DNA"/>
</dbReference>
<dbReference type="AlphaFoldDB" id="A0A0R1R096"/>
<evidence type="ECO:0000313" key="1">
    <source>
        <dbReference type="EMBL" id="KRL49977.1"/>
    </source>
</evidence>
<dbReference type="InterPro" id="IPR006450">
    <property type="entry name" value="Phage_HK97_gp6-like"/>
</dbReference>
<dbReference type="Gene3D" id="1.10.3230.30">
    <property type="entry name" value="Phage gp6-like head-tail connector protein"/>
    <property type="match status" value="1"/>
</dbReference>
<evidence type="ECO:0000313" key="2">
    <source>
        <dbReference type="Proteomes" id="UP000051790"/>
    </source>
</evidence>
<reference evidence="1 2" key="1">
    <citation type="journal article" date="2015" name="Genome Announc.">
        <title>Expanding the biotechnology potential of lactobacilli through comparative genomics of 213 strains and associated genera.</title>
        <authorList>
            <person name="Sun Z."/>
            <person name="Harris H.M."/>
            <person name="McCann A."/>
            <person name="Guo C."/>
            <person name="Argimon S."/>
            <person name="Zhang W."/>
            <person name="Yang X."/>
            <person name="Jeffery I.B."/>
            <person name="Cooney J.C."/>
            <person name="Kagawa T.F."/>
            <person name="Liu W."/>
            <person name="Song Y."/>
            <person name="Salvetti E."/>
            <person name="Wrobel A."/>
            <person name="Rasinkangas P."/>
            <person name="Parkhill J."/>
            <person name="Rea M.C."/>
            <person name="O'Sullivan O."/>
            <person name="Ritari J."/>
            <person name="Douillard F.P."/>
            <person name="Paul Ross R."/>
            <person name="Yang R."/>
            <person name="Briner A.E."/>
            <person name="Felis G.E."/>
            <person name="de Vos W.M."/>
            <person name="Barrangou R."/>
            <person name="Klaenhammer T.R."/>
            <person name="Caufield P.W."/>
            <person name="Cui Y."/>
            <person name="Zhang H."/>
            <person name="O'Toole P.W."/>
        </authorList>
    </citation>
    <scope>NUCLEOTIDE SEQUENCE [LARGE SCALE GENOMIC DNA]</scope>
    <source>
        <strain evidence="1 2">DSM 13343</strain>
    </source>
</reference>
<keyword evidence="2" id="KW-1185">Reference proteome</keyword>
<organism evidence="1 2">
    <name type="scientific">Lacticaseibacillus manihotivorans DSM 13343 = JCM 12514</name>
    <dbReference type="NCBI Taxonomy" id="1423769"/>
    <lineage>
        <taxon>Bacteria</taxon>
        <taxon>Bacillati</taxon>
        <taxon>Bacillota</taxon>
        <taxon>Bacilli</taxon>
        <taxon>Lactobacillales</taxon>
        <taxon>Lactobacillaceae</taxon>
        <taxon>Lacticaseibacillus</taxon>
    </lineage>
</organism>
<evidence type="ECO:0008006" key="3">
    <source>
        <dbReference type="Google" id="ProtNLM"/>
    </source>
</evidence>
<sequence>MADEMTDTVGVTADDMQSYLNLDTDGDASILADLISTAEDAVMNAIDDTIAVDIYRTYPLFNQAVRVLVDFMYYGRGTLSDQDKAYPPSYAYMINSIRWKIQRDQAAKSGEANG</sequence>
<comment type="caution">
    <text evidence="1">The sequence shown here is derived from an EMBL/GenBank/DDBJ whole genome shotgun (WGS) entry which is preliminary data.</text>
</comment>